<evidence type="ECO:0000313" key="3">
    <source>
        <dbReference type="EMBL" id="OAK70110.1"/>
    </source>
</evidence>
<evidence type="ECO:0000259" key="1">
    <source>
        <dbReference type="Pfam" id="PF13274"/>
    </source>
</evidence>
<dbReference type="Proteomes" id="UP000053881">
    <property type="component" value="Unassembled WGS sequence"/>
</dbReference>
<dbReference type="AlphaFoldDB" id="A0A0Q9Y8S4"/>
<reference evidence="3 5" key="1">
    <citation type="submission" date="2015-05" db="EMBL/GenBank/DDBJ databases">
        <title>Comparison of genome.</title>
        <authorList>
            <person name="Zheng Z."/>
            <person name="Sun M."/>
        </authorList>
    </citation>
    <scope>NUCLEOTIDE SEQUENCE [LARGE SCALE GENOMIC DNA]</scope>
    <source>
        <strain evidence="3 5">G25-74</strain>
    </source>
</reference>
<dbReference type="InterPro" id="IPR025272">
    <property type="entry name" value="SocA_Panacea"/>
</dbReference>
<organism evidence="2 4">
    <name type="scientific">Lederbergia galactosidilytica</name>
    <dbReference type="NCBI Taxonomy" id="217031"/>
    <lineage>
        <taxon>Bacteria</taxon>
        <taxon>Bacillati</taxon>
        <taxon>Bacillota</taxon>
        <taxon>Bacilli</taxon>
        <taxon>Bacillales</taxon>
        <taxon>Bacillaceae</taxon>
        <taxon>Lederbergia</taxon>
    </lineage>
</organism>
<gene>
    <name evidence="3" type="ORF">ABB05_13115</name>
    <name evidence="2" type="ORF">ACA29_10635</name>
</gene>
<evidence type="ECO:0000313" key="2">
    <source>
        <dbReference type="EMBL" id="KRG12647.1"/>
    </source>
</evidence>
<dbReference type="EMBL" id="LGPB01000090">
    <property type="protein sequence ID" value="KRG12647.1"/>
    <property type="molecule type" value="Genomic_DNA"/>
</dbReference>
<evidence type="ECO:0000313" key="4">
    <source>
        <dbReference type="Proteomes" id="UP000053881"/>
    </source>
</evidence>
<proteinExistence type="predicted"/>
<dbReference type="PATRIC" id="fig|217031.4.peg.3532"/>
<sequence>MNMVYSAMDVANYIIQQSLANEKPISNLKLQKILYYLQARYLVDYGKPLFNDDIQKWKYGPVVKSVYHEYKNYGSSAIRNVSSILNVETDDAGKIKDIRFEPFDDSCLLPSDKDIIFETVKNLNKFGAFELVGFTHEHSIWKDHEREILLNISEPYTTKEIEDFFKNNKQEQIWLH</sequence>
<dbReference type="EMBL" id="LDJR01000052">
    <property type="protein sequence ID" value="OAK70110.1"/>
    <property type="molecule type" value="Genomic_DNA"/>
</dbReference>
<evidence type="ECO:0000313" key="5">
    <source>
        <dbReference type="Proteomes" id="UP000077881"/>
    </source>
</evidence>
<dbReference type="Pfam" id="PF13274">
    <property type="entry name" value="SocA_Panacea"/>
    <property type="match status" value="1"/>
</dbReference>
<name>A0A0Q9Y8S4_9BACI</name>
<dbReference type="STRING" id="217031.ABB05_13115"/>
<accession>A0A0Q9Y8S4</accession>
<comment type="caution">
    <text evidence="2">The sequence shown here is derived from an EMBL/GenBank/DDBJ whole genome shotgun (WGS) entry which is preliminary data.</text>
</comment>
<keyword evidence="5" id="KW-1185">Reference proteome</keyword>
<feature type="domain" description="Antitoxin SocA-like Panacea" evidence="1">
    <location>
        <begin position="30"/>
        <end position="142"/>
    </location>
</feature>
<reference evidence="2 4" key="2">
    <citation type="submission" date="2015-06" db="EMBL/GenBank/DDBJ databases">
        <title>Genome sequencing project of Bacillus galactosidilyticus PL133.</title>
        <authorList>
            <person name="Gaiero J."/>
            <person name="Nicol R."/>
            <person name="Habash M."/>
        </authorList>
    </citation>
    <scope>NUCLEOTIDE SEQUENCE [LARGE SCALE GENOMIC DNA]</scope>
    <source>
        <strain evidence="2 4">PL133</strain>
    </source>
</reference>
<dbReference type="Proteomes" id="UP000077881">
    <property type="component" value="Unassembled WGS sequence"/>
</dbReference>
<protein>
    <recommendedName>
        <fullName evidence="1">Antitoxin SocA-like Panacea domain-containing protein</fullName>
    </recommendedName>
</protein>